<evidence type="ECO:0000256" key="5">
    <source>
        <dbReference type="ARBA" id="ARBA00022741"/>
    </source>
</evidence>
<dbReference type="Pfam" id="PF00664">
    <property type="entry name" value="ABC_membrane"/>
    <property type="match status" value="1"/>
</dbReference>
<dbReference type="RefSeq" id="WP_091688953.1">
    <property type="nucleotide sequence ID" value="NZ_BAABFM010000032.1"/>
</dbReference>
<dbReference type="InterPro" id="IPR027417">
    <property type="entry name" value="P-loop_NTPase"/>
</dbReference>
<evidence type="ECO:0000259" key="10">
    <source>
        <dbReference type="PROSITE" id="PS50893"/>
    </source>
</evidence>
<evidence type="ECO:0000256" key="9">
    <source>
        <dbReference type="SAM" id="Phobius"/>
    </source>
</evidence>
<dbReference type="SUPFAM" id="SSF52540">
    <property type="entry name" value="P-loop containing nucleoside triphosphate hydrolases"/>
    <property type="match status" value="1"/>
</dbReference>
<dbReference type="OrthoDB" id="9762778at2"/>
<dbReference type="PROSITE" id="PS00211">
    <property type="entry name" value="ABC_TRANSPORTER_1"/>
    <property type="match status" value="1"/>
</dbReference>
<dbReference type="GO" id="GO:0005524">
    <property type="term" value="F:ATP binding"/>
    <property type="evidence" value="ECO:0007669"/>
    <property type="project" value="UniProtKB-KW"/>
</dbReference>
<feature type="transmembrane region" description="Helical" evidence="9">
    <location>
        <begin position="238"/>
        <end position="260"/>
    </location>
</feature>
<dbReference type="InterPro" id="IPR003439">
    <property type="entry name" value="ABC_transporter-like_ATP-bd"/>
</dbReference>
<keyword evidence="5" id="KW-0547">Nucleotide-binding</keyword>
<dbReference type="CDD" id="cd18548">
    <property type="entry name" value="ABC_6TM_Tm287_like"/>
    <property type="match status" value="1"/>
</dbReference>
<gene>
    <name evidence="12" type="ORF">SAMN04489757_1548</name>
</gene>
<keyword evidence="4 9" id="KW-0812">Transmembrane</keyword>
<keyword evidence="13" id="KW-1185">Reference proteome</keyword>
<keyword evidence="8 9" id="KW-0472">Membrane</keyword>
<dbReference type="Gene3D" id="3.40.50.300">
    <property type="entry name" value="P-loop containing nucleotide triphosphate hydrolases"/>
    <property type="match status" value="1"/>
</dbReference>
<dbReference type="InterPro" id="IPR011527">
    <property type="entry name" value="ABC1_TM_dom"/>
</dbReference>
<feature type="transmembrane region" description="Helical" evidence="9">
    <location>
        <begin position="12"/>
        <end position="32"/>
    </location>
</feature>
<sequence length="600" mass="66692">MRKLSRFLKPYTKLLVIGPMFKLFEAILELLLPYFMSKVIDIGVARGDEKYIITMGGIMLLTAIVGICCALACQYSASLVSQGVGTDIRNEMFKHIGTFSNAEMDHFGTSSLINRITGDVNQVQLAVAMLIRLVIRAPFLCIGGLAMAFIIDIKLSIIMLVVLPLFVLILILTMKKTVPLYKAVQKSIDRIGLVLRENLSGVRVIRAFARTDYEKERFANRNKEYSDHAMKVGRISALLNPLTNLVLNFAIAAIIWFGGIRVNKGSMTTGEVIALIGYVTQILAALIVISNLVVIFTKAFASAARVSEVLDTQSTITDNVESFNISDKNMNPAKVNQSDYNESRQNDLLNTDMGMNYDYIVEFKDVAMSYDKSDNYDIENISFKVKRGDTIGIIGGTGSGKSTIVNLILRLYDVQKGSVLVENKDVREYNLHELRGKIGLVPQKSVLFTGTIAENIRWGKEDATMEEIKRAADIAQASEFIERMPEGYNSKIYRGGTNVSGGQRQRLTIARAMVRRPDILILDDSFNALDYLTDANLRKALKLQTNAMTTFIVTQRASTIKSADQIIVLNDGEIAGIGTHEELLDTCEVYLEICQSQEMN</sequence>
<dbReference type="Pfam" id="PF00005">
    <property type="entry name" value="ABC_tran"/>
    <property type="match status" value="1"/>
</dbReference>
<dbReference type="InterPro" id="IPR017871">
    <property type="entry name" value="ABC_transporter-like_CS"/>
</dbReference>
<dbReference type="AlphaFoldDB" id="A0A1I5IVN2"/>
<evidence type="ECO:0000256" key="7">
    <source>
        <dbReference type="ARBA" id="ARBA00022989"/>
    </source>
</evidence>
<evidence type="ECO:0000256" key="3">
    <source>
        <dbReference type="ARBA" id="ARBA00022475"/>
    </source>
</evidence>
<keyword evidence="7 9" id="KW-1133">Transmembrane helix</keyword>
<dbReference type="SUPFAM" id="SSF90123">
    <property type="entry name" value="ABC transporter transmembrane region"/>
    <property type="match status" value="1"/>
</dbReference>
<feature type="transmembrane region" description="Helical" evidence="9">
    <location>
        <begin position="157"/>
        <end position="174"/>
    </location>
</feature>
<evidence type="ECO:0000256" key="6">
    <source>
        <dbReference type="ARBA" id="ARBA00022840"/>
    </source>
</evidence>
<proteinExistence type="predicted"/>
<feature type="transmembrane region" description="Helical" evidence="9">
    <location>
        <begin position="272"/>
        <end position="296"/>
    </location>
</feature>
<dbReference type="Proteomes" id="UP000198806">
    <property type="component" value="Unassembled WGS sequence"/>
</dbReference>
<name>A0A1I5IVN2_9FIRM</name>
<reference evidence="12 13" key="1">
    <citation type="submission" date="2016-10" db="EMBL/GenBank/DDBJ databases">
        <authorList>
            <person name="de Groot N.N."/>
        </authorList>
    </citation>
    <scope>NUCLEOTIDE SEQUENCE [LARGE SCALE GENOMIC DNA]</scope>
    <source>
        <strain evidence="12 13">DSM 1283</strain>
    </source>
</reference>
<protein>
    <submittedName>
        <fullName evidence="12">ATP-binding cassette, subfamily B</fullName>
    </submittedName>
</protein>
<dbReference type="SMART" id="SM00382">
    <property type="entry name" value="AAA"/>
    <property type="match status" value="1"/>
</dbReference>
<dbReference type="PANTHER" id="PTHR43394:SF1">
    <property type="entry name" value="ATP-BINDING CASSETTE SUB-FAMILY B MEMBER 10, MITOCHONDRIAL"/>
    <property type="match status" value="1"/>
</dbReference>
<keyword evidence="6 12" id="KW-0067">ATP-binding</keyword>
<dbReference type="GO" id="GO:0005886">
    <property type="term" value="C:plasma membrane"/>
    <property type="evidence" value="ECO:0007669"/>
    <property type="project" value="UniProtKB-SubCell"/>
</dbReference>
<evidence type="ECO:0000313" key="12">
    <source>
        <dbReference type="EMBL" id="SFO64390.1"/>
    </source>
</evidence>
<feature type="domain" description="ABC transporter" evidence="10">
    <location>
        <begin position="361"/>
        <end position="596"/>
    </location>
</feature>
<dbReference type="GO" id="GO:0016887">
    <property type="term" value="F:ATP hydrolysis activity"/>
    <property type="evidence" value="ECO:0007669"/>
    <property type="project" value="InterPro"/>
</dbReference>
<feature type="transmembrane region" description="Helical" evidence="9">
    <location>
        <begin position="52"/>
        <end position="73"/>
    </location>
</feature>
<dbReference type="InterPro" id="IPR039421">
    <property type="entry name" value="Type_1_exporter"/>
</dbReference>
<dbReference type="PANTHER" id="PTHR43394">
    <property type="entry name" value="ATP-DEPENDENT PERMEASE MDL1, MITOCHONDRIAL"/>
    <property type="match status" value="1"/>
</dbReference>
<dbReference type="PROSITE" id="PS50929">
    <property type="entry name" value="ABC_TM1F"/>
    <property type="match status" value="1"/>
</dbReference>
<keyword evidence="3" id="KW-1003">Cell membrane</keyword>
<dbReference type="FunFam" id="3.40.50.300:FF:000221">
    <property type="entry name" value="Multidrug ABC transporter ATP-binding protein"/>
    <property type="match status" value="1"/>
</dbReference>
<evidence type="ECO:0000256" key="4">
    <source>
        <dbReference type="ARBA" id="ARBA00022692"/>
    </source>
</evidence>
<evidence type="ECO:0000259" key="11">
    <source>
        <dbReference type="PROSITE" id="PS50929"/>
    </source>
</evidence>
<dbReference type="InterPro" id="IPR036640">
    <property type="entry name" value="ABC1_TM_sf"/>
</dbReference>
<evidence type="ECO:0000256" key="2">
    <source>
        <dbReference type="ARBA" id="ARBA00022448"/>
    </source>
</evidence>
<comment type="subcellular location">
    <subcellularLocation>
        <location evidence="1">Cell membrane</location>
        <topology evidence="1">Multi-pass membrane protein</topology>
    </subcellularLocation>
</comment>
<keyword evidence="2" id="KW-0813">Transport</keyword>
<evidence type="ECO:0000256" key="1">
    <source>
        <dbReference type="ARBA" id="ARBA00004651"/>
    </source>
</evidence>
<evidence type="ECO:0000256" key="8">
    <source>
        <dbReference type="ARBA" id="ARBA00023136"/>
    </source>
</evidence>
<organism evidence="12 13">
    <name type="scientific">Anaerocolumna aminovalerica</name>
    <dbReference type="NCBI Taxonomy" id="1527"/>
    <lineage>
        <taxon>Bacteria</taxon>
        <taxon>Bacillati</taxon>
        <taxon>Bacillota</taxon>
        <taxon>Clostridia</taxon>
        <taxon>Lachnospirales</taxon>
        <taxon>Lachnospiraceae</taxon>
        <taxon>Anaerocolumna</taxon>
    </lineage>
</organism>
<dbReference type="STRING" id="1527.SAMN04489757_1548"/>
<dbReference type="PROSITE" id="PS50893">
    <property type="entry name" value="ABC_TRANSPORTER_2"/>
    <property type="match status" value="1"/>
</dbReference>
<dbReference type="InterPro" id="IPR003593">
    <property type="entry name" value="AAA+_ATPase"/>
</dbReference>
<dbReference type="Gene3D" id="1.20.1560.10">
    <property type="entry name" value="ABC transporter type 1, transmembrane domain"/>
    <property type="match status" value="1"/>
</dbReference>
<accession>A0A1I5IVN2</accession>
<feature type="transmembrane region" description="Helical" evidence="9">
    <location>
        <begin position="133"/>
        <end position="151"/>
    </location>
</feature>
<dbReference type="EMBL" id="FOWD01000054">
    <property type="protein sequence ID" value="SFO64390.1"/>
    <property type="molecule type" value="Genomic_DNA"/>
</dbReference>
<evidence type="ECO:0000313" key="13">
    <source>
        <dbReference type="Proteomes" id="UP000198806"/>
    </source>
</evidence>
<feature type="domain" description="ABC transmembrane type-1" evidence="11">
    <location>
        <begin position="16"/>
        <end position="298"/>
    </location>
</feature>
<dbReference type="GO" id="GO:0015421">
    <property type="term" value="F:ABC-type oligopeptide transporter activity"/>
    <property type="evidence" value="ECO:0007669"/>
    <property type="project" value="TreeGrafter"/>
</dbReference>